<feature type="transmembrane region" description="Helical" evidence="1">
    <location>
        <begin position="69"/>
        <end position="89"/>
    </location>
</feature>
<evidence type="ECO:0000313" key="2">
    <source>
        <dbReference type="EMBL" id="QUF02802.1"/>
    </source>
</evidence>
<protein>
    <submittedName>
        <fullName evidence="2">Uncharacterized protein</fullName>
    </submittedName>
</protein>
<proteinExistence type="predicted"/>
<dbReference type="AlphaFoldDB" id="A0AA45L3S8"/>
<accession>A0AA45L3S8</accession>
<feature type="transmembrane region" description="Helical" evidence="1">
    <location>
        <begin position="39"/>
        <end position="63"/>
    </location>
</feature>
<keyword evidence="1" id="KW-0812">Transmembrane</keyword>
<reference evidence="2" key="1">
    <citation type="submission" date="2021-04" db="EMBL/GenBank/DDBJ databases">
        <title>Genomic sequence of Actinosynnema pretiosum subsp. pretiosum ATCC 31280 (C-14919).</title>
        <authorList>
            <person name="Bai L."/>
            <person name="Wang X."/>
            <person name="Xiao Y."/>
        </authorList>
    </citation>
    <scope>NUCLEOTIDE SEQUENCE</scope>
    <source>
        <strain evidence="2">ATCC 31280</strain>
    </source>
</reference>
<gene>
    <name evidence="2" type="ORF">KCV87_25620</name>
</gene>
<keyword evidence="1" id="KW-0472">Membrane</keyword>
<evidence type="ECO:0000256" key="1">
    <source>
        <dbReference type="SAM" id="Phobius"/>
    </source>
</evidence>
<sequence>MTFERALDGRTVDDLAADLAAVRRRVSRERARLVLASRVLWRVSVCGLVLGAVGHLGAALHLLGSGDDAVVCALGVGVAALFAVAAWRLGRRG</sequence>
<dbReference type="EMBL" id="CP073249">
    <property type="protein sequence ID" value="QUF02802.1"/>
    <property type="molecule type" value="Genomic_DNA"/>
</dbReference>
<evidence type="ECO:0000313" key="3">
    <source>
        <dbReference type="Proteomes" id="UP000677152"/>
    </source>
</evidence>
<dbReference type="Proteomes" id="UP000677152">
    <property type="component" value="Chromosome"/>
</dbReference>
<keyword evidence="1" id="KW-1133">Transmembrane helix</keyword>
<name>A0AA45L3S8_9PSEU</name>
<organism evidence="2 3">
    <name type="scientific">Actinosynnema pretiosum subsp. pretiosum</name>
    <dbReference type="NCBI Taxonomy" id="103721"/>
    <lineage>
        <taxon>Bacteria</taxon>
        <taxon>Bacillati</taxon>
        <taxon>Actinomycetota</taxon>
        <taxon>Actinomycetes</taxon>
        <taxon>Pseudonocardiales</taxon>
        <taxon>Pseudonocardiaceae</taxon>
        <taxon>Actinosynnema</taxon>
    </lineage>
</organism>